<dbReference type="InterPro" id="IPR019734">
    <property type="entry name" value="TPR_rpt"/>
</dbReference>
<evidence type="ECO:0008006" key="5">
    <source>
        <dbReference type="Google" id="ProtNLM"/>
    </source>
</evidence>
<dbReference type="PROSITE" id="PS50005">
    <property type="entry name" value="TPR"/>
    <property type="match status" value="1"/>
</dbReference>
<dbReference type="Gene3D" id="3.40.50.300">
    <property type="entry name" value="P-loop containing nucleotide triphosphate hydrolases"/>
    <property type="match status" value="1"/>
</dbReference>
<dbReference type="PANTHER" id="PTHR12788:SF10">
    <property type="entry name" value="PROTEIN-TYROSINE SULFOTRANSFERASE"/>
    <property type="match status" value="1"/>
</dbReference>
<feature type="repeat" description="TPR" evidence="2">
    <location>
        <begin position="81"/>
        <end position="114"/>
    </location>
</feature>
<dbReference type="Proteomes" id="UP001156670">
    <property type="component" value="Unassembled WGS sequence"/>
</dbReference>
<accession>A0ABQ5XN49</accession>
<dbReference type="InterPro" id="IPR027417">
    <property type="entry name" value="P-loop_NTPase"/>
</dbReference>
<keyword evidence="2" id="KW-0802">TPR repeat</keyword>
<organism evidence="3 4">
    <name type="scientific">Dyella acidisoli</name>
    <dbReference type="NCBI Taxonomy" id="1867834"/>
    <lineage>
        <taxon>Bacteria</taxon>
        <taxon>Pseudomonadati</taxon>
        <taxon>Pseudomonadota</taxon>
        <taxon>Gammaproteobacteria</taxon>
        <taxon>Lysobacterales</taxon>
        <taxon>Rhodanobacteraceae</taxon>
        <taxon>Dyella</taxon>
    </lineage>
</organism>
<evidence type="ECO:0000256" key="2">
    <source>
        <dbReference type="PROSITE-ProRule" id="PRU00339"/>
    </source>
</evidence>
<protein>
    <recommendedName>
        <fullName evidence="5">Sulfotransferase family protein</fullName>
    </recommendedName>
</protein>
<dbReference type="Gene3D" id="1.25.40.10">
    <property type="entry name" value="Tetratricopeptide repeat domain"/>
    <property type="match status" value="2"/>
</dbReference>
<evidence type="ECO:0000256" key="1">
    <source>
        <dbReference type="ARBA" id="ARBA00022679"/>
    </source>
</evidence>
<gene>
    <name evidence="3" type="ORF">GCM10007901_20910</name>
</gene>
<dbReference type="RefSeq" id="WP_284320860.1">
    <property type="nucleotide sequence ID" value="NZ_BSOB01000017.1"/>
</dbReference>
<dbReference type="PANTHER" id="PTHR12788">
    <property type="entry name" value="PROTEIN-TYROSINE SULFOTRANSFERASE 2"/>
    <property type="match status" value="1"/>
</dbReference>
<sequence>MNATPADPGLLSVEQRVQQLRELQGAGHYAQALQAAEALAVEAPEHRDVLHAIARSQRYLGQIDAALQTLARLEQHHPQFSRLHEERGHCYVVMRDAPRAIDALLRAVNINPALPSSWNLLEGLYRMTGDTTNAATAAAHVATLKRLAPEVVHATSHFSDGDLEPAEQIIRAYLIKVGNDVEAMRLLARIGLARDVLDDAEMLLDAVLKIAPNYRAARYDYACVLFERHLYQRASEEIEKLLAVDPDHVDYRTLYASASVGLGEHERAIGLYQQLLQQLPGAADLHLSFAHSLKTQGRQADAIEAYRAATAARPNFGDAYWSLANLKTYRFSDDEMARMRAEEASSATPLIDRYHLCFALGKAFEDRSDYAESWNYYDRGNALKRSESRYRPEIIETNTRRQIEICTREFLASRTGAGDPSPDPIFIVGLPRAGSTLLEQILASHSQVEGTQELADIPRIVLDLQGRDPDLDDPRYPGVLTCMQPEDFRELGEKYLRDTRIYRSGKSYFIDKMPNNFRHLGLIHLILPNAKIIDARREPMACCFSNLKQLFATGQEFTYSVEDIARYYRTYLELMEHWDAALPGRVLRIYHEDVVDDLEGNVRRLLDFCGLPFEPGCLEFHKTVRSVRTASSEQVRRPIFRDGVDQWAKFAPYLGALKEQLGDALVRYRTDSTTALGI</sequence>
<dbReference type="SUPFAM" id="SSF52540">
    <property type="entry name" value="P-loop containing nucleoside triphosphate hydrolases"/>
    <property type="match status" value="1"/>
</dbReference>
<dbReference type="Pfam" id="PF13469">
    <property type="entry name" value="Sulfotransfer_3"/>
    <property type="match status" value="1"/>
</dbReference>
<dbReference type="Pfam" id="PF13432">
    <property type="entry name" value="TPR_16"/>
    <property type="match status" value="1"/>
</dbReference>
<dbReference type="EMBL" id="BSOB01000017">
    <property type="protein sequence ID" value="GLQ93140.1"/>
    <property type="molecule type" value="Genomic_DNA"/>
</dbReference>
<dbReference type="Pfam" id="PF14559">
    <property type="entry name" value="TPR_19"/>
    <property type="match status" value="2"/>
</dbReference>
<evidence type="ECO:0000313" key="4">
    <source>
        <dbReference type="Proteomes" id="UP001156670"/>
    </source>
</evidence>
<dbReference type="SMART" id="SM00028">
    <property type="entry name" value="TPR"/>
    <property type="match status" value="7"/>
</dbReference>
<reference evidence="4" key="1">
    <citation type="journal article" date="2019" name="Int. J. Syst. Evol. Microbiol.">
        <title>The Global Catalogue of Microorganisms (GCM) 10K type strain sequencing project: providing services to taxonomists for standard genome sequencing and annotation.</title>
        <authorList>
            <consortium name="The Broad Institute Genomics Platform"/>
            <consortium name="The Broad Institute Genome Sequencing Center for Infectious Disease"/>
            <person name="Wu L."/>
            <person name="Ma J."/>
        </authorList>
    </citation>
    <scope>NUCLEOTIDE SEQUENCE [LARGE SCALE GENOMIC DNA]</scope>
    <source>
        <strain evidence="4">NBRC 111980</strain>
    </source>
</reference>
<dbReference type="InterPro" id="IPR026634">
    <property type="entry name" value="TPST-like"/>
</dbReference>
<keyword evidence="1" id="KW-0808">Transferase</keyword>
<comment type="caution">
    <text evidence="3">The sequence shown here is derived from an EMBL/GenBank/DDBJ whole genome shotgun (WGS) entry which is preliminary data.</text>
</comment>
<dbReference type="InterPro" id="IPR011990">
    <property type="entry name" value="TPR-like_helical_dom_sf"/>
</dbReference>
<keyword evidence="4" id="KW-1185">Reference proteome</keyword>
<name>A0ABQ5XN49_9GAMM</name>
<proteinExistence type="predicted"/>
<dbReference type="SUPFAM" id="SSF48452">
    <property type="entry name" value="TPR-like"/>
    <property type="match status" value="2"/>
</dbReference>
<evidence type="ECO:0000313" key="3">
    <source>
        <dbReference type="EMBL" id="GLQ93140.1"/>
    </source>
</evidence>